<evidence type="ECO:0000313" key="3">
    <source>
        <dbReference type="EMBL" id="MDC2958198.1"/>
    </source>
</evidence>
<accession>A0ABT5G083</accession>
<keyword evidence="2" id="KW-1133">Transmembrane helix</keyword>
<feature type="transmembrane region" description="Helical" evidence="2">
    <location>
        <begin position="74"/>
        <end position="98"/>
    </location>
</feature>
<proteinExistence type="predicted"/>
<comment type="caution">
    <text evidence="3">The sequence shown here is derived from an EMBL/GenBank/DDBJ whole genome shotgun (WGS) entry which is preliminary data.</text>
</comment>
<gene>
    <name evidence="3" type="ORF">PO587_27520</name>
</gene>
<feature type="compositionally biased region" description="Basic and acidic residues" evidence="1">
    <location>
        <begin position="112"/>
        <end position="129"/>
    </location>
</feature>
<evidence type="ECO:0000313" key="4">
    <source>
        <dbReference type="Proteomes" id="UP001221328"/>
    </source>
</evidence>
<keyword evidence="2" id="KW-0472">Membrane</keyword>
<reference evidence="3 4" key="1">
    <citation type="journal article" date="2015" name="Int. J. Syst. Evol. Microbiol.">
        <title>Streptomyces gilvifuscus sp. nov., an actinomycete that produces antibacterial compounds isolated from soil.</title>
        <authorList>
            <person name="Nguyen T.M."/>
            <person name="Kim J."/>
        </authorList>
    </citation>
    <scope>NUCLEOTIDE SEQUENCE [LARGE SCALE GENOMIC DNA]</scope>
    <source>
        <strain evidence="3 4">T113</strain>
    </source>
</reference>
<feature type="region of interest" description="Disordered" evidence="1">
    <location>
        <begin position="110"/>
        <end position="129"/>
    </location>
</feature>
<name>A0ABT5G083_9ACTN</name>
<dbReference type="EMBL" id="JAQOSK010000011">
    <property type="protein sequence ID" value="MDC2958198.1"/>
    <property type="molecule type" value="Genomic_DNA"/>
</dbReference>
<keyword evidence="4" id="KW-1185">Reference proteome</keyword>
<feature type="transmembrane region" description="Helical" evidence="2">
    <location>
        <begin position="26"/>
        <end position="46"/>
    </location>
</feature>
<sequence>MTATGVDDGSTARRRASWKAVRPSQWMAASLVVLAAGAAVVLFFTAEVCDQQLASNGTVVRVCRHPQMTDPPMVITGLVILVLLGVFFSEVSGFGITLKRQVEEAQSAAQDAIREARQSDARHQETAEDLADGVREALSRAQPTGRPAEPPVDPVDRLAARYNEIRWTMASGRTRTQAMSDLVDEMIRLLRGVRDFDVDQYLHSGDPGLRLAAAAYLYANPDPVWGPALAEAAVAEDKPFNEYWALKALREVFRGHCEQLDDATRTLLQRRMHELGPGVDRSEQIRKLLRDCPARRNGRTVV</sequence>
<organism evidence="3 4">
    <name type="scientific">Streptomyces gilvifuscus</name>
    <dbReference type="NCBI Taxonomy" id="1550617"/>
    <lineage>
        <taxon>Bacteria</taxon>
        <taxon>Bacillati</taxon>
        <taxon>Actinomycetota</taxon>
        <taxon>Actinomycetes</taxon>
        <taxon>Kitasatosporales</taxon>
        <taxon>Streptomycetaceae</taxon>
        <taxon>Streptomyces</taxon>
    </lineage>
</organism>
<evidence type="ECO:0000256" key="2">
    <source>
        <dbReference type="SAM" id="Phobius"/>
    </source>
</evidence>
<evidence type="ECO:0000256" key="1">
    <source>
        <dbReference type="SAM" id="MobiDB-lite"/>
    </source>
</evidence>
<protein>
    <submittedName>
        <fullName evidence="3">Uncharacterized protein</fullName>
    </submittedName>
</protein>
<dbReference type="Proteomes" id="UP001221328">
    <property type="component" value="Unassembled WGS sequence"/>
</dbReference>
<keyword evidence="2" id="KW-0812">Transmembrane</keyword>
<dbReference type="RefSeq" id="WP_272177092.1">
    <property type="nucleotide sequence ID" value="NZ_JAQOSK010000011.1"/>
</dbReference>